<dbReference type="AlphaFoldDB" id="A0AAN5I366"/>
<accession>A0AAN5I366</accession>
<protein>
    <submittedName>
        <fullName evidence="1">Uncharacterized protein</fullName>
    </submittedName>
</protein>
<comment type="caution">
    <text evidence="1">The sequence shown here is derived from an EMBL/GenBank/DDBJ whole genome shotgun (WGS) entry which is preliminary data.</text>
</comment>
<evidence type="ECO:0000313" key="1">
    <source>
        <dbReference type="EMBL" id="GMR49994.1"/>
    </source>
</evidence>
<name>A0AAN5I366_9BILA</name>
<keyword evidence="2" id="KW-1185">Reference proteome</keyword>
<gene>
    <name evidence="1" type="ORF">PMAYCL1PPCAC_20189</name>
</gene>
<feature type="non-terminal residue" evidence="1">
    <location>
        <position position="78"/>
    </location>
</feature>
<dbReference type="Proteomes" id="UP001328107">
    <property type="component" value="Unassembled WGS sequence"/>
</dbReference>
<proteinExistence type="predicted"/>
<feature type="non-terminal residue" evidence="1">
    <location>
        <position position="1"/>
    </location>
</feature>
<evidence type="ECO:0000313" key="2">
    <source>
        <dbReference type="Proteomes" id="UP001328107"/>
    </source>
</evidence>
<dbReference type="EMBL" id="BTRK01000004">
    <property type="protein sequence ID" value="GMR49994.1"/>
    <property type="molecule type" value="Genomic_DNA"/>
</dbReference>
<sequence length="78" mass="9418">AHIILVMFGWPKTFCIFEQFSHRYEKEPKCERGEQNRDKFEALDDPSNPKDWRFVDFVLPQDYCNPHSSRPISEREID</sequence>
<reference evidence="2" key="1">
    <citation type="submission" date="2022-10" db="EMBL/GenBank/DDBJ databases">
        <title>Genome assembly of Pristionchus species.</title>
        <authorList>
            <person name="Yoshida K."/>
            <person name="Sommer R.J."/>
        </authorList>
    </citation>
    <scope>NUCLEOTIDE SEQUENCE [LARGE SCALE GENOMIC DNA]</scope>
    <source>
        <strain evidence="2">RS5460</strain>
    </source>
</reference>
<organism evidence="1 2">
    <name type="scientific">Pristionchus mayeri</name>
    <dbReference type="NCBI Taxonomy" id="1317129"/>
    <lineage>
        <taxon>Eukaryota</taxon>
        <taxon>Metazoa</taxon>
        <taxon>Ecdysozoa</taxon>
        <taxon>Nematoda</taxon>
        <taxon>Chromadorea</taxon>
        <taxon>Rhabditida</taxon>
        <taxon>Rhabditina</taxon>
        <taxon>Diplogasteromorpha</taxon>
        <taxon>Diplogasteroidea</taxon>
        <taxon>Neodiplogasteridae</taxon>
        <taxon>Pristionchus</taxon>
    </lineage>
</organism>